<evidence type="ECO:0000313" key="5">
    <source>
        <dbReference type="EMBL" id="MBB5980074.1"/>
    </source>
</evidence>
<protein>
    <submittedName>
        <fullName evidence="5">DNA-binding LacI/PurR family transcriptional regulator</fullName>
    </submittedName>
</protein>
<evidence type="ECO:0000256" key="1">
    <source>
        <dbReference type="ARBA" id="ARBA00023015"/>
    </source>
</evidence>
<dbReference type="AlphaFoldDB" id="A0A841DLU8"/>
<dbReference type="Pfam" id="PF13377">
    <property type="entry name" value="Peripla_BP_3"/>
    <property type="match status" value="1"/>
</dbReference>
<dbReference type="Pfam" id="PF00356">
    <property type="entry name" value="LacI"/>
    <property type="match status" value="1"/>
</dbReference>
<dbReference type="RefSeq" id="WP_184835532.1">
    <property type="nucleotide sequence ID" value="NZ_BAAAVN010000007.1"/>
</dbReference>
<dbReference type="InterPro" id="IPR028082">
    <property type="entry name" value="Peripla_BP_I"/>
</dbReference>
<dbReference type="CDD" id="cd01392">
    <property type="entry name" value="HTH_LacI"/>
    <property type="match status" value="1"/>
</dbReference>
<evidence type="ECO:0000256" key="2">
    <source>
        <dbReference type="ARBA" id="ARBA00023125"/>
    </source>
</evidence>
<proteinExistence type="predicted"/>
<comment type="caution">
    <text evidence="5">The sequence shown here is derived from an EMBL/GenBank/DDBJ whole genome shotgun (WGS) entry which is preliminary data.</text>
</comment>
<keyword evidence="3" id="KW-0804">Transcription</keyword>
<feature type="domain" description="HTH lacI-type" evidence="4">
    <location>
        <begin position="3"/>
        <end position="57"/>
    </location>
</feature>
<dbReference type="Gene3D" id="3.40.50.2300">
    <property type="match status" value="2"/>
</dbReference>
<dbReference type="GO" id="GO:0003700">
    <property type="term" value="F:DNA-binding transcription factor activity"/>
    <property type="evidence" value="ECO:0007669"/>
    <property type="project" value="TreeGrafter"/>
</dbReference>
<dbReference type="InterPro" id="IPR046335">
    <property type="entry name" value="LacI/GalR-like_sensor"/>
</dbReference>
<dbReference type="Proteomes" id="UP000558997">
    <property type="component" value="Unassembled WGS sequence"/>
</dbReference>
<dbReference type="Gene3D" id="1.10.260.40">
    <property type="entry name" value="lambda repressor-like DNA-binding domains"/>
    <property type="match status" value="1"/>
</dbReference>
<evidence type="ECO:0000256" key="3">
    <source>
        <dbReference type="ARBA" id="ARBA00023163"/>
    </source>
</evidence>
<dbReference type="SUPFAM" id="SSF53822">
    <property type="entry name" value="Periplasmic binding protein-like I"/>
    <property type="match status" value="1"/>
</dbReference>
<keyword evidence="1" id="KW-0805">Transcription regulation</keyword>
<dbReference type="PANTHER" id="PTHR30146">
    <property type="entry name" value="LACI-RELATED TRANSCRIPTIONAL REPRESSOR"/>
    <property type="match status" value="1"/>
</dbReference>
<dbReference type="PROSITE" id="PS50932">
    <property type="entry name" value="HTH_LACI_2"/>
    <property type="match status" value="1"/>
</dbReference>
<accession>A0A841DLU8</accession>
<sequence>MAVTIADVAAEAGVSKATVSRTFGMPDRVNAVTRTHVLAVAEQLGYVPDPAPRSTRTGSVGLIVPDIVNPFFPPMIKAVQRRARSRNYGIYLADSDAHAGEEAEAVAEMSKQVDGLIFWSSRLPSETLVDIAGRVPTVLVNRSAGGLPTVVASSEDGMRQAVEHLYALGHTRCAYVNAPRGVWSNQHRRAAVRRTCKALGMELVELGPFAQSVEGGVQAADIVAAHGVTAAIANNDLTAIGLMLQLANRGLSVPDDISVVGVDDTFVASLMRPQLTTVRIPVDEIGSLAVDLLLNLLQSGDKADTGPVEVDTQLIVRESTGPVTAEIHWPSRPLPSQD</sequence>
<keyword evidence="6" id="KW-1185">Reference proteome</keyword>
<dbReference type="InterPro" id="IPR010982">
    <property type="entry name" value="Lambda_DNA-bd_dom_sf"/>
</dbReference>
<dbReference type="GO" id="GO:0000976">
    <property type="term" value="F:transcription cis-regulatory region binding"/>
    <property type="evidence" value="ECO:0007669"/>
    <property type="project" value="TreeGrafter"/>
</dbReference>
<dbReference type="SMART" id="SM00354">
    <property type="entry name" value="HTH_LACI"/>
    <property type="match status" value="1"/>
</dbReference>
<dbReference type="CDD" id="cd06267">
    <property type="entry name" value="PBP1_LacI_sugar_binding-like"/>
    <property type="match status" value="1"/>
</dbReference>
<evidence type="ECO:0000259" key="4">
    <source>
        <dbReference type="PROSITE" id="PS50932"/>
    </source>
</evidence>
<evidence type="ECO:0000313" key="6">
    <source>
        <dbReference type="Proteomes" id="UP000558997"/>
    </source>
</evidence>
<reference evidence="5 6" key="1">
    <citation type="submission" date="2020-08" db="EMBL/GenBank/DDBJ databases">
        <title>Sequencing the genomes of 1000 actinobacteria strains.</title>
        <authorList>
            <person name="Klenk H.-P."/>
        </authorList>
    </citation>
    <scope>NUCLEOTIDE SEQUENCE [LARGE SCALE GENOMIC DNA]</scope>
    <source>
        <strain evidence="5 6">DSM 17294</strain>
    </source>
</reference>
<name>A0A841DLU8_9ACTN</name>
<dbReference type="PANTHER" id="PTHR30146:SF138">
    <property type="entry name" value="TRANSCRIPTIONAL REGULATORY PROTEIN"/>
    <property type="match status" value="1"/>
</dbReference>
<keyword evidence="2 5" id="KW-0238">DNA-binding</keyword>
<dbReference type="InterPro" id="IPR000843">
    <property type="entry name" value="HTH_LacI"/>
</dbReference>
<organism evidence="5 6">
    <name type="scientific">Kribbella solani</name>
    <dbReference type="NCBI Taxonomy" id="236067"/>
    <lineage>
        <taxon>Bacteria</taxon>
        <taxon>Bacillati</taxon>
        <taxon>Actinomycetota</taxon>
        <taxon>Actinomycetes</taxon>
        <taxon>Propionibacteriales</taxon>
        <taxon>Kribbellaceae</taxon>
        <taxon>Kribbella</taxon>
    </lineage>
</organism>
<gene>
    <name evidence="5" type="ORF">HDA44_003415</name>
</gene>
<dbReference type="SUPFAM" id="SSF47413">
    <property type="entry name" value="lambda repressor-like DNA-binding domains"/>
    <property type="match status" value="1"/>
</dbReference>
<dbReference type="EMBL" id="JACHNF010000001">
    <property type="protein sequence ID" value="MBB5980074.1"/>
    <property type="molecule type" value="Genomic_DNA"/>
</dbReference>